<feature type="region of interest" description="Disordered" evidence="1">
    <location>
        <begin position="480"/>
        <end position="503"/>
    </location>
</feature>
<reference evidence="2" key="2">
    <citation type="submission" date="2022-01" db="EMBL/GenBank/DDBJ databases">
        <authorList>
            <person name="Yamashiro T."/>
            <person name="Shiraishi A."/>
            <person name="Satake H."/>
            <person name="Nakayama K."/>
        </authorList>
    </citation>
    <scope>NUCLEOTIDE SEQUENCE</scope>
</reference>
<feature type="compositionally biased region" description="Polar residues" evidence="1">
    <location>
        <begin position="7"/>
        <end position="18"/>
    </location>
</feature>
<evidence type="ECO:0000313" key="2">
    <source>
        <dbReference type="EMBL" id="GJU06847.1"/>
    </source>
</evidence>
<name>A0ABQ5J2W7_9ASTR</name>
<evidence type="ECO:0000256" key="1">
    <source>
        <dbReference type="SAM" id="MobiDB-lite"/>
    </source>
</evidence>
<keyword evidence="3" id="KW-1185">Reference proteome</keyword>
<dbReference type="EMBL" id="BQNB010021481">
    <property type="protein sequence ID" value="GJU06847.1"/>
    <property type="molecule type" value="Genomic_DNA"/>
</dbReference>
<feature type="compositionally biased region" description="Acidic residues" evidence="1">
    <location>
        <begin position="102"/>
        <end position="129"/>
    </location>
</feature>
<protein>
    <submittedName>
        <fullName evidence="2">Uncharacterized protein</fullName>
    </submittedName>
</protein>
<comment type="caution">
    <text evidence="2">The sequence shown here is derived from an EMBL/GenBank/DDBJ whole genome shotgun (WGS) entry which is preliminary data.</text>
</comment>
<feature type="compositionally biased region" description="Polar residues" evidence="1">
    <location>
        <begin position="64"/>
        <end position="77"/>
    </location>
</feature>
<feature type="compositionally biased region" description="Basic and acidic residues" evidence="1">
    <location>
        <begin position="486"/>
        <end position="495"/>
    </location>
</feature>
<feature type="region of interest" description="Disordered" evidence="1">
    <location>
        <begin position="1"/>
        <end position="141"/>
    </location>
</feature>
<gene>
    <name evidence="2" type="ORF">Tco_1123277</name>
</gene>
<sequence>MSDSEHSTVTYTSISSDDGSLDVGSPRVIEQPSPDFVPKPVYPEFMPPEDDVLPAEEQPLPTAVSPTTNSPGYITESNLEEDPKEDDEDPKEDPADYPTNRDDEEEEESSGDNVDDEEEDKDEDEEEEEHLAPADSVLPPAYRTTARMSIRGQTPIPFPSEIPSPPLPVSSPLPMSPPPLPASPTHPLGYRAAMIRLRAESPSTSHLLSLPPPIVLPHIKASMAMIRVVAPSTYFLSPRSEISPSKTPPLLPIPLPTSSPPLLMPSTDYRVDVPEVTLPPRKRLCIALGPIYEVGECSYAPTARPTGGFRADYGFVGTLDAEIRSDPDREIGYEITDIWEDPDEIAEEIPATDVAELGQRITDFVTTIRQDTDEIYGRLDDAQDDRLLMRGQLNLLRRDRRSHARTARLMESETRASHEAWVQLMDASDTARSEVSALRTTVLAQQTKIGDLRAADRKRQAQLIEPLTLMRTLQTQMAALQSQQRPVRDLARPDVPEEAGSSS</sequence>
<accession>A0ABQ5J2W7</accession>
<dbReference type="Proteomes" id="UP001151760">
    <property type="component" value="Unassembled WGS sequence"/>
</dbReference>
<evidence type="ECO:0000313" key="3">
    <source>
        <dbReference type="Proteomes" id="UP001151760"/>
    </source>
</evidence>
<proteinExistence type="predicted"/>
<feature type="compositionally biased region" description="Acidic residues" evidence="1">
    <location>
        <begin position="78"/>
        <end position="91"/>
    </location>
</feature>
<reference evidence="2" key="1">
    <citation type="journal article" date="2022" name="Int. J. Mol. Sci.">
        <title>Draft Genome of Tanacetum Coccineum: Genomic Comparison of Closely Related Tanacetum-Family Plants.</title>
        <authorList>
            <person name="Yamashiro T."/>
            <person name="Shiraishi A."/>
            <person name="Nakayama K."/>
            <person name="Satake H."/>
        </authorList>
    </citation>
    <scope>NUCLEOTIDE SEQUENCE</scope>
</reference>
<organism evidence="2 3">
    <name type="scientific">Tanacetum coccineum</name>
    <dbReference type="NCBI Taxonomy" id="301880"/>
    <lineage>
        <taxon>Eukaryota</taxon>
        <taxon>Viridiplantae</taxon>
        <taxon>Streptophyta</taxon>
        <taxon>Embryophyta</taxon>
        <taxon>Tracheophyta</taxon>
        <taxon>Spermatophyta</taxon>
        <taxon>Magnoliopsida</taxon>
        <taxon>eudicotyledons</taxon>
        <taxon>Gunneridae</taxon>
        <taxon>Pentapetalae</taxon>
        <taxon>asterids</taxon>
        <taxon>campanulids</taxon>
        <taxon>Asterales</taxon>
        <taxon>Asteraceae</taxon>
        <taxon>Asteroideae</taxon>
        <taxon>Anthemideae</taxon>
        <taxon>Anthemidinae</taxon>
        <taxon>Tanacetum</taxon>
    </lineage>
</organism>